<dbReference type="EMBL" id="QMQA01000207">
    <property type="protein sequence ID" value="RLE11933.1"/>
    <property type="molecule type" value="Genomic_DNA"/>
</dbReference>
<dbReference type="InterPro" id="IPR055247">
    <property type="entry name" value="InsJ-like_HTH"/>
</dbReference>
<comment type="caution">
    <text evidence="2">The sequence shown here is derived from an EMBL/GenBank/DDBJ whole genome shotgun (WGS) entry which is preliminary data.</text>
</comment>
<proteinExistence type="predicted"/>
<dbReference type="Proteomes" id="UP000280417">
    <property type="component" value="Unassembled WGS sequence"/>
</dbReference>
<evidence type="ECO:0000313" key="2">
    <source>
        <dbReference type="EMBL" id="RLE11933.1"/>
    </source>
</evidence>
<sequence length="116" mass="13550">MVEKLLKGGTMKRIKKEKEFVYSEKVIHRGKILDLLIKKKITQSQAAKEMGLKSTRQVRNLLEKYKEGNHSLKSLIHTKSGQPWNKVNTVIREKVKEIKRKHPNFTNTLPMLLKES</sequence>
<reference evidence="2 3" key="1">
    <citation type="submission" date="2018-06" db="EMBL/GenBank/DDBJ databases">
        <title>Extensive metabolic versatility and redundancy in microbially diverse, dynamic hydrothermal sediments.</title>
        <authorList>
            <person name="Dombrowski N."/>
            <person name="Teske A."/>
            <person name="Baker B.J."/>
        </authorList>
    </citation>
    <scope>NUCLEOTIDE SEQUENCE [LARGE SCALE GENOMIC DNA]</scope>
    <source>
        <strain evidence="2">B3_G15</strain>
    </source>
</reference>
<accession>A0A662DC82</accession>
<gene>
    <name evidence="2" type="ORF">DRJ04_07125</name>
</gene>
<dbReference type="AlphaFoldDB" id="A0A662DC82"/>
<organism evidence="2 3">
    <name type="scientific">Aerophobetes bacterium</name>
    <dbReference type="NCBI Taxonomy" id="2030807"/>
    <lineage>
        <taxon>Bacteria</taxon>
        <taxon>Candidatus Aerophobota</taxon>
    </lineage>
</organism>
<dbReference type="Pfam" id="PF13518">
    <property type="entry name" value="HTH_28"/>
    <property type="match status" value="1"/>
</dbReference>
<feature type="domain" description="Insertion element IS150 protein InsJ-like helix-turn-helix" evidence="1">
    <location>
        <begin position="28"/>
        <end position="73"/>
    </location>
</feature>
<protein>
    <recommendedName>
        <fullName evidence="1">Insertion element IS150 protein InsJ-like helix-turn-helix domain-containing protein</fullName>
    </recommendedName>
</protein>
<evidence type="ECO:0000313" key="3">
    <source>
        <dbReference type="Proteomes" id="UP000280417"/>
    </source>
</evidence>
<name>A0A662DC82_UNCAE</name>
<evidence type="ECO:0000259" key="1">
    <source>
        <dbReference type="Pfam" id="PF13518"/>
    </source>
</evidence>